<dbReference type="EMBL" id="FN649727">
    <property type="protein sequence ID" value="CBJ31953.1"/>
    <property type="molecule type" value="Genomic_DNA"/>
</dbReference>
<name>D7FVN2_ECTSI</name>
<evidence type="ECO:0000313" key="2">
    <source>
        <dbReference type="Proteomes" id="UP000002630"/>
    </source>
</evidence>
<keyword evidence="2" id="KW-1185">Reference proteome</keyword>
<dbReference type="Proteomes" id="UP000002630">
    <property type="component" value="Linkage Group LG02"/>
</dbReference>
<gene>
    <name evidence="1" type="ORF">Esi_0297_0004</name>
</gene>
<reference evidence="1 2" key="1">
    <citation type="journal article" date="2010" name="Nature">
        <title>The Ectocarpus genome and the independent evolution of multicellularity in brown algae.</title>
        <authorList>
            <person name="Cock J.M."/>
            <person name="Sterck L."/>
            <person name="Rouze P."/>
            <person name="Scornet D."/>
            <person name="Allen A.E."/>
            <person name="Amoutzias G."/>
            <person name="Anthouard V."/>
            <person name="Artiguenave F."/>
            <person name="Aury J.M."/>
            <person name="Badger J.H."/>
            <person name="Beszteri B."/>
            <person name="Billiau K."/>
            <person name="Bonnet E."/>
            <person name="Bothwell J.H."/>
            <person name="Bowler C."/>
            <person name="Boyen C."/>
            <person name="Brownlee C."/>
            <person name="Carrano C.J."/>
            <person name="Charrier B."/>
            <person name="Cho G.Y."/>
            <person name="Coelho S.M."/>
            <person name="Collen J."/>
            <person name="Corre E."/>
            <person name="Da Silva C."/>
            <person name="Delage L."/>
            <person name="Delaroque N."/>
            <person name="Dittami S.M."/>
            <person name="Doulbeau S."/>
            <person name="Elias M."/>
            <person name="Farnham G."/>
            <person name="Gachon C.M."/>
            <person name="Gschloessl B."/>
            <person name="Heesch S."/>
            <person name="Jabbari K."/>
            <person name="Jubin C."/>
            <person name="Kawai H."/>
            <person name="Kimura K."/>
            <person name="Kloareg B."/>
            <person name="Kupper F.C."/>
            <person name="Lang D."/>
            <person name="Le Bail A."/>
            <person name="Leblanc C."/>
            <person name="Lerouge P."/>
            <person name="Lohr M."/>
            <person name="Lopez P.J."/>
            <person name="Martens C."/>
            <person name="Maumus F."/>
            <person name="Michel G."/>
            <person name="Miranda-Saavedra D."/>
            <person name="Morales J."/>
            <person name="Moreau H."/>
            <person name="Motomura T."/>
            <person name="Nagasato C."/>
            <person name="Napoli C.A."/>
            <person name="Nelson D.R."/>
            <person name="Nyvall-Collen P."/>
            <person name="Peters A.F."/>
            <person name="Pommier C."/>
            <person name="Potin P."/>
            <person name="Poulain J."/>
            <person name="Quesneville H."/>
            <person name="Read B."/>
            <person name="Rensing S.A."/>
            <person name="Ritter A."/>
            <person name="Rousvoal S."/>
            <person name="Samanta M."/>
            <person name="Samson G."/>
            <person name="Schroeder D.C."/>
            <person name="Segurens B."/>
            <person name="Strittmatter M."/>
            <person name="Tonon T."/>
            <person name="Tregear J.W."/>
            <person name="Valentin K."/>
            <person name="von Dassow P."/>
            <person name="Yamagishi T."/>
            <person name="Van de Peer Y."/>
            <person name="Wincker P."/>
        </authorList>
    </citation>
    <scope>NUCLEOTIDE SEQUENCE [LARGE SCALE GENOMIC DNA]</scope>
    <source>
        <strain evidence="2">Ec32 / CCAP1310/4</strain>
    </source>
</reference>
<dbReference type="OMA" id="QRDRCAT"/>
<accession>D7FVN2</accession>
<sequence length="256" mass="27806">MRHRASAISEQRDRCATLTMGAAGKKRKKMEKDALKYADGINKNVARETQKEADVIAERLLKTCAEPKRDLTKIAAEIADLRSRTSALKPAQSYELGKDWRLVFASDDDAISVVGTGLHKLPLTRMQDFFITLEGGSNTARNIVTIEVLRVIGPFPNLRNTLSGGCKSTGAGSLNIRYTSMIDGTGKETGGSQTGEQDRVVDVDVAFVGQGVLVLESVSAKSKKPLSLVFAKEPDLEGELAKLRVAGDKKDDKKKK</sequence>
<dbReference type="EMBL" id="FN648483">
    <property type="protein sequence ID" value="CBJ31953.1"/>
    <property type="molecule type" value="Genomic_DNA"/>
</dbReference>
<organism evidence="1 2">
    <name type="scientific">Ectocarpus siliculosus</name>
    <name type="common">Brown alga</name>
    <name type="synonym">Conferva siliculosa</name>
    <dbReference type="NCBI Taxonomy" id="2880"/>
    <lineage>
        <taxon>Eukaryota</taxon>
        <taxon>Sar</taxon>
        <taxon>Stramenopiles</taxon>
        <taxon>Ochrophyta</taxon>
        <taxon>PX clade</taxon>
        <taxon>Phaeophyceae</taxon>
        <taxon>Ectocarpales</taxon>
        <taxon>Ectocarpaceae</taxon>
        <taxon>Ectocarpus</taxon>
    </lineage>
</organism>
<dbReference type="OrthoDB" id="46972at2759"/>
<dbReference type="InParanoid" id="D7FVN2"/>
<protein>
    <recommendedName>
        <fullName evidence="3">Plastid lipid-associated protein/fibrillin conserved domain-containing protein</fullName>
    </recommendedName>
</protein>
<proteinExistence type="predicted"/>
<dbReference type="eggNOG" id="ENOG502SA75">
    <property type="taxonomic scope" value="Eukaryota"/>
</dbReference>
<dbReference type="AlphaFoldDB" id="D7FVN2"/>
<evidence type="ECO:0008006" key="3">
    <source>
        <dbReference type="Google" id="ProtNLM"/>
    </source>
</evidence>
<evidence type="ECO:0000313" key="1">
    <source>
        <dbReference type="EMBL" id="CBJ31953.1"/>
    </source>
</evidence>